<protein>
    <recommendedName>
        <fullName evidence="5">FAD-binding domain-containing protein</fullName>
    </recommendedName>
</protein>
<comment type="caution">
    <text evidence="6">The sequence shown here is derived from an EMBL/GenBank/DDBJ whole genome shotgun (WGS) entry which is preliminary data.</text>
</comment>
<evidence type="ECO:0000259" key="5">
    <source>
        <dbReference type="Pfam" id="PF01494"/>
    </source>
</evidence>
<dbReference type="Proteomes" id="UP001303647">
    <property type="component" value="Unassembled WGS sequence"/>
</dbReference>
<accession>A0AAN7HHX2</accession>
<keyword evidence="7" id="KW-1185">Reference proteome</keyword>
<dbReference type="SUPFAM" id="SSF54373">
    <property type="entry name" value="FAD-linked reductases, C-terminal domain"/>
    <property type="match status" value="1"/>
</dbReference>
<dbReference type="Gene3D" id="3.50.50.60">
    <property type="entry name" value="FAD/NAD(P)-binding domain"/>
    <property type="match status" value="1"/>
</dbReference>
<dbReference type="AlphaFoldDB" id="A0AAN7HHX2"/>
<dbReference type="GO" id="GO:0016491">
    <property type="term" value="F:oxidoreductase activity"/>
    <property type="evidence" value="ECO:0007669"/>
    <property type="project" value="UniProtKB-KW"/>
</dbReference>
<proteinExistence type="inferred from homology"/>
<dbReference type="PRINTS" id="PR00420">
    <property type="entry name" value="RNGMNOXGNASE"/>
</dbReference>
<reference evidence="6" key="1">
    <citation type="journal article" date="2023" name="Mol. Phylogenet. Evol.">
        <title>Genome-scale phylogeny and comparative genomics of the fungal order Sordariales.</title>
        <authorList>
            <person name="Hensen N."/>
            <person name="Bonometti L."/>
            <person name="Westerberg I."/>
            <person name="Brannstrom I.O."/>
            <person name="Guillou S."/>
            <person name="Cros-Aarteil S."/>
            <person name="Calhoun S."/>
            <person name="Haridas S."/>
            <person name="Kuo A."/>
            <person name="Mondo S."/>
            <person name="Pangilinan J."/>
            <person name="Riley R."/>
            <person name="LaButti K."/>
            <person name="Andreopoulos B."/>
            <person name="Lipzen A."/>
            <person name="Chen C."/>
            <person name="Yan M."/>
            <person name="Daum C."/>
            <person name="Ng V."/>
            <person name="Clum A."/>
            <person name="Steindorff A."/>
            <person name="Ohm R.A."/>
            <person name="Martin F."/>
            <person name="Silar P."/>
            <person name="Natvig D.O."/>
            <person name="Lalanne C."/>
            <person name="Gautier V."/>
            <person name="Ament-Velasquez S.L."/>
            <person name="Kruys A."/>
            <person name="Hutchinson M.I."/>
            <person name="Powell A.J."/>
            <person name="Barry K."/>
            <person name="Miller A.N."/>
            <person name="Grigoriev I.V."/>
            <person name="Debuchy R."/>
            <person name="Gladieux P."/>
            <person name="Hiltunen Thoren M."/>
            <person name="Johannesson H."/>
        </authorList>
    </citation>
    <scope>NUCLEOTIDE SEQUENCE</scope>
    <source>
        <strain evidence="6">CBS 359.72</strain>
    </source>
</reference>
<sequence>MSRGTQKEPLHVAIIGGGVTGVNLALGLQARGVSYTIYERGPGFREIGAGIAFSPNAERAMNLLNPDVLAGFKRVANPNGDDYFRWVDGYETNELIFKLYIGKDGFQGGLRSAFLDEWSKQIPPSAVQFNKHLDTFTELTGPDSFSDKVLLRFTDGTTATADAVVGCDGIRSRVRQLLLARPLSSSFSLATFPSSELPHAAHPTYTQKFCFRTLAPMSAALAALGRVRASSRHMYNGPGAHLLTYPVGDSTLLNILAVLSDPNPTWPHPHHTAPGNKAEVVEAFAGWSDAARAIVDLLPDADGGKMDKWGIFDMAADPAPRYHGGKVCLAGDAAHATGPHLGSGAGLGVEDALVLAVLFAEVDKKWREGEEGVSSRKGEMVEKAFEVYNEVRYDRTQEVVQSTRKTCDLFQWRDSEVGRDSERFGREITARFYRVWEYDVNRMVEEALAKFSDKL</sequence>
<evidence type="ECO:0000256" key="4">
    <source>
        <dbReference type="ARBA" id="ARBA00023002"/>
    </source>
</evidence>
<dbReference type="InterPro" id="IPR036188">
    <property type="entry name" value="FAD/NAD-bd_sf"/>
</dbReference>
<evidence type="ECO:0000256" key="3">
    <source>
        <dbReference type="ARBA" id="ARBA00022827"/>
    </source>
</evidence>
<dbReference type="SUPFAM" id="SSF51905">
    <property type="entry name" value="FAD/NAD(P)-binding domain"/>
    <property type="match status" value="1"/>
</dbReference>
<feature type="domain" description="FAD-binding" evidence="5">
    <location>
        <begin position="304"/>
        <end position="366"/>
    </location>
</feature>
<dbReference type="EMBL" id="MU857680">
    <property type="protein sequence ID" value="KAK4246197.1"/>
    <property type="molecule type" value="Genomic_DNA"/>
</dbReference>
<dbReference type="InterPro" id="IPR002938">
    <property type="entry name" value="FAD-bd"/>
</dbReference>
<gene>
    <name evidence="6" type="ORF">C7999DRAFT_42342</name>
</gene>
<evidence type="ECO:0000313" key="7">
    <source>
        <dbReference type="Proteomes" id="UP001303647"/>
    </source>
</evidence>
<dbReference type="GO" id="GO:0044550">
    <property type="term" value="P:secondary metabolite biosynthetic process"/>
    <property type="evidence" value="ECO:0007669"/>
    <property type="project" value="TreeGrafter"/>
</dbReference>
<dbReference type="GO" id="GO:0071949">
    <property type="term" value="F:FAD binding"/>
    <property type="evidence" value="ECO:0007669"/>
    <property type="project" value="InterPro"/>
</dbReference>
<dbReference type="Pfam" id="PF01494">
    <property type="entry name" value="FAD_binding_3"/>
    <property type="match status" value="1"/>
</dbReference>
<dbReference type="InterPro" id="IPR051104">
    <property type="entry name" value="FAD_monoxygenase"/>
</dbReference>
<dbReference type="PANTHER" id="PTHR46720:SF3">
    <property type="entry name" value="FAD-BINDING DOMAIN-CONTAINING PROTEIN-RELATED"/>
    <property type="match status" value="1"/>
</dbReference>
<name>A0AAN7HHX2_9PEZI</name>
<keyword evidence="3" id="KW-0274">FAD</keyword>
<evidence type="ECO:0000313" key="6">
    <source>
        <dbReference type="EMBL" id="KAK4246197.1"/>
    </source>
</evidence>
<reference evidence="6" key="2">
    <citation type="submission" date="2023-05" db="EMBL/GenBank/DDBJ databases">
        <authorList>
            <consortium name="Lawrence Berkeley National Laboratory"/>
            <person name="Steindorff A."/>
            <person name="Hensen N."/>
            <person name="Bonometti L."/>
            <person name="Westerberg I."/>
            <person name="Brannstrom I.O."/>
            <person name="Guillou S."/>
            <person name="Cros-Aarteil S."/>
            <person name="Calhoun S."/>
            <person name="Haridas S."/>
            <person name="Kuo A."/>
            <person name="Mondo S."/>
            <person name="Pangilinan J."/>
            <person name="Riley R."/>
            <person name="Labutti K."/>
            <person name="Andreopoulos B."/>
            <person name="Lipzen A."/>
            <person name="Chen C."/>
            <person name="Yanf M."/>
            <person name="Daum C."/>
            <person name="Ng V."/>
            <person name="Clum A."/>
            <person name="Ohm R."/>
            <person name="Martin F."/>
            <person name="Silar P."/>
            <person name="Natvig D."/>
            <person name="Lalanne C."/>
            <person name="Gautier V."/>
            <person name="Ament-Velasquez S.L."/>
            <person name="Kruys A."/>
            <person name="Hutchinson M.I."/>
            <person name="Powell A.J."/>
            <person name="Barry K."/>
            <person name="Miller A.N."/>
            <person name="Grigoriev I.V."/>
            <person name="Debuchy R."/>
            <person name="Gladieux P."/>
            <person name="Thoren M.H."/>
            <person name="Johannesson H."/>
        </authorList>
    </citation>
    <scope>NUCLEOTIDE SEQUENCE</scope>
    <source>
        <strain evidence="6">CBS 359.72</strain>
    </source>
</reference>
<evidence type="ECO:0000256" key="1">
    <source>
        <dbReference type="ARBA" id="ARBA00007992"/>
    </source>
</evidence>
<organism evidence="6 7">
    <name type="scientific">Corynascus novoguineensis</name>
    <dbReference type="NCBI Taxonomy" id="1126955"/>
    <lineage>
        <taxon>Eukaryota</taxon>
        <taxon>Fungi</taxon>
        <taxon>Dikarya</taxon>
        <taxon>Ascomycota</taxon>
        <taxon>Pezizomycotina</taxon>
        <taxon>Sordariomycetes</taxon>
        <taxon>Sordariomycetidae</taxon>
        <taxon>Sordariales</taxon>
        <taxon>Chaetomiaceae</taxon>
        <taxon>Corynascus</taxon>
    </lineage>
</organism>
<keyword evidence="2" id="KW-0285">Flavoprotein</keyword>
<evidence type="ECO:0000256" key="2">
    <source>
        <dbReference type="ARBA" id="ARBA00022630"/>
    </source>
</evidence>
<dbReference type="PANTHER" id="PTHR46720">
    <property type="entry name" value="HYDROXYLASE, PUTATIVE (AFU_ORTHOLOGUE AFUA_3G01460)-RELATED"/>
    <property type="match status" value="1"/>
</dbReference>
<comment type="similarity">
    <text evidence="1">Belongs to the paxM FAD-dependent monooxygenase family.</text>
</comment>
<keyword evidence="4" id="KW-0560">Oxidoreductase</keyword>